<gene>
    <name evidence="3" type="primary">RTase_573</name>
    <name evidence="3" type="ORF">AVEN_264828_1</name>
</gene>
<evidence type="ECO:0000259" key="2">
    <source>
        <dbReference type="Pfam" id="PF00078"/>
    </source>
</evidence>
<keyword evidence="1" id="KW-0732">Signal</keyword>
<dbReference type="PANTHER" id="PTHR33332">
    <property type="entry name" value="REVERSE TRANSCRIPTASE DOMAIN-CONTAINING PROTEIN"/>
    <property type="match status" value="1"/>
</dbReference>
<dbReference type="InterPro" id="IPR043502">
    <property type="entry name" value="DNA/RNA_pol_sf"/>
</dbReference>
<dbReference type="InterPro" id="IPR000477">
    <property type="entry name" value="RT_dom"/>
</dbReference>
<evidence type="ECO:0000313" key="3">
    <source>
        <dbReference type="EMBL" id="GBM21394.1"/>
    </source>
</evidence>
<dbReference type="Proteomes" id="UP000499080">
    <property type="component" value="Unassembled WGS sequence"/>
</dbReference>
<reference evidence="3 4" key="1">
    <citation type="journal article" date="2019" name="Sci. Rep.">
        <title>Orb-weaving spider Araneus ventricosus genome elucidates the spidroin gene catalogue.</title>
        <authorList>
            <person name="Kono N."/>
            <person name="Nakamura H."/>
            <person name="Ohtoshi R."/>
            <person name="Moran D.A.P."/>
            <person name="Shinohara A."/>
            <person name="Yoshida Y."/>
            <person name="Fujiwara M."/>
            <person name="Mori M."/>
            <person name="Tomita M."/>
            <person name="Arakawa K."/>
        </authorList>
    </citation>
    <scope>NUCLEOTIDE SEQUENCE [LARGE SCALE GENOMIC DNA]</scope>
</reference>
<dbReference type="Pfam" id="PF00078">
    <property type="entry name" value="RVT_1"/>
    <property type="match status" value="1"/>
</dbReference>
<accession>A0A4Y2E0H3</accession>
<sequence>MSMVFVQKLLIFFSSIASEEFDVICLTETCLCEQIDSPDLSDDRYLVSRKDRDSSTSSCKRGGDVMVAIKKNASASQILVPLIDLECIWISVKLNFGKKLLLCVLYVPPASGIEQGCAEFLVYTLLALFNLSLKTNAFLHVWKWTKIVPVSGKGNAEECKNYRPIEILSPLSKIFEIIIHKKLISQVKNVISTAQHGFPTKRSTSTNLLCLTEKVISAFEDNCQLDVIYTDFSKAFDLIDFRILMKELRTIGCHFNLAQWLFSYLSNRILYDYFNKVVSDAFSNTSGVPRSSNLGPLLFILFINDHCGELGFSGCHLFADDLKFFRQIRSSADAALLQNGLDNLYQWCIVNKLLLEKCSILSFTRKSQPIFYSYQINGILLRRSKSVTELGVTFDARFYPTY</sequence>
<name>A0A4Y2E0H3_ARAVE</name>
<dbReference type="EMBL" id="BGPR01000458">
    <property type="protein sequence ID" value="GBM21394.1"/>
    <property type="molecule type" value="Genomic_DNA"/>
</dbReference>
<evidence type="ECO:0000313" key="4">
    <source>
        <dbReference type="Proteomes" id="UP000499080"/>
    </source>
</evidence>
<dbReference type="OrthoDB" id="426210at2759"/>
<dbReference type="GO" id="GO:0003964">
    <property type="term" value="F:RNA-directed DNA polymerase activity"/>
    <property type="evidence" value="ECO:0007669"/>
    <property type="project" value="UniProtKB-KW"/>
</dbReference>
<dbReference type="InterPro" id="IPR036691">
    <property type="entry name" value="Endo/exonu/phosph_ase_sf"/>
</dbReference>
<protein>
    <submittedName>
        <fullName evidence="3">Putative RNA-directed DNA polymerase from transposon BS</fullName>
    </submittedName>
</protein>
<dbReference type="AlphaFoldDB" id="A0A4Y2E0H3"/>
<keyword evidence="4" id="KW-1185">Reference proteome</keyword>
<keyword evidence="3" id="KW-0808">Transferase</keyword>
<feature type="chain" id="PRO_5021274065" evidence="1">
    <location>
        <begin position="19"/>
        <end position="402"/>
    </location>
</feature>
<feature type="signal peptide" evidence="1">
    <location>
        <begin position="1"/>
        <end position="18"/>
    </location>
</feature>
<feature type="domain" description="Reverse transcriptase" evidence="2">
    <location>
        <begin position="159"/>
        <end position="393"/>
    </location>
</feature>
<proteinExistence type="predicted"/>
<dbReference type="CDD" id="cd01650">
    <property type="entry name" value="RT_nLTR_like"/>
    <property type="match status" value="1"/>
</dbReference>
<dbReference type="Gene3D" id="3.60.10.10">
    <property type="entry name" value="Endonuclease/exonuclease/phosphatase"/>
    <property type="match status" value="1"/>
</dbReference>
<keyword evidence="3" id="KW-0548">Nucleotidyltransferase</keyword>
<keyword evidence="3" id="KW-0695">RNA-directed DNA polymerase</keyword>
<evidence type="ECO:0000256" key="1">
    <source>
        <dbReference type="SAM" id="SignalP"/>
    </source>
</evidence>
<comment type="caution">
    <text evidence="3">The sequence shown here is derived from an EMBL/GenBank/DDBJ whole genome shotgun (WGS) entry which is preliminary data.</text>
</comment>
<organism evidence="3 4">
    <name type="scientific">Araneus ventricosus</name>
    <name type="common">Orbweaver spider</name>
    <name type="synonym">Epeira ventricosa</name>
    <dbReference type="NCBI Taxonomy" id="182803"/>
    <lineage>
        <taxon>Eukaryota</taxon>
        <taxon>Metazoa</taxon>
        <taxon>Ecdysozoa</taxon>
        <taxon>Arthropoda</taxon>
        <taxon>Chelicerata</taxon>
        <taxon>Arachnida</taxon>
        <taxon>Araneae</taxon>
        <taxon>Araneomorphae</taxon>
        <taxon>Entelegynae</taxon>
        <taxon>Araneoidea</taxon>
        <taxon>Araneidae</taxon>
        <taxon>Araneus</taxon>
    </lineage>
</organism>
<dbReference type="SUPFAM" id="SSF56219">
    <property type="entry name" value="DNase I-like"/>
    <property type="match status" value="1"/>
</dbReference>
<dbReference type="SUPFAM" id="SSF56672">
    <property type="entry name" value="DNA/RNA polymerases"/>
    <property type="match status" value="1"/>
</dbReference>